<keyword evidence="1" id="KW-1185">Reference proteome</keyword>
<reference evidence="2" key="1">
    <citation type="submission" date="2025-08" db="UniProtKB">
        <authorList>
            <consortium name="RefSeq"/>
        </authorList>
    </citation>
    <scope>IDENTIFICATION</scope>
    <source>
        <strain evidence="2">Tuebingen</strain>
        <tissue evidence="2">Fibroblasts and whole tissue</tissue>
    </source>
</reference>
<sequence length="1540" mass="173235">MELLRPHFCILLLAIMLSLSISSTTNSDPTSTETRDWKGGEGVKRSRVRRQNLPDTLGLPEKTYAFYFLWRLLSEAYDATNRTSAMPATNETTALKYFHTVTLPPHSPKTAQSEESKLVQQSENQTTLETGKVTEQNVLDYTAFKIKIPTKTAEEPLTNNQEQINHFNDTADRNDTNTVVGFFTTISSSPESQNMTDLGDTQLDEQSTNLKWDKYEPEEPPSTTFNNQMDSFENVNVKNDSSIAVEFILGNSSTPDSQNSTGLWNTLPAEESTMPEWKTPEPSQVTEPYIPQDPEQHVHTSITPDIKITTKTAEEPLTNNYEQINHFNDFTDTNDSSTAVEFLFTNSSSPESQNMTELRDTQLDEQSTNPEREKYEPQRPPSTTVNKQLDSSDNFTGTNDSTGVEWFSDNSSTPDTQNTTELWNTLPAEGSWIPEQKTPKPSQDIESYIPQVTEPHVLDSTSSEIKITTKTAQKPLTNNREQINYLDGIADTNDSSTFVGFFATNSSSPEFQNMTELLDTQLNEQPTNPKREKYKPQRPPSTTVYKQMDSSDNFTDTNDSTGVEWFSDNSSTPDTQNTTELWNTLPAKESTIPKWKTAEPSQAIEPYIPQVTEPHVLDSITSEMESPTKTTDEPLVTNHEQIKPFDNIAGTNDSTAVEFVFTNSSTPDSQNMTELGDTQPDEQTTNPKWEKNEPEEQTSTNFNEQRDSFAKFNVTKDSSTAVEFFSANSSTPDTQNSTELWNTLQAEESTIPEWKTPEPSQDIEQLIHQIPEQNVLDSTTSEIKITTKTAQKPLSNNHEQINHFDNTADTNDSSTVVGVFTTISSSPESQNMTELRDTQLDEQPTNPEHEKYKPERPPSTTVYNQLDSSDNFTDTNDSTGVEWFSENSSTPATQNTTELWNTLPAEGSWIPEQKTPKPSQDIEPYIPQVTEPHVLDYITFETKSPTKTAKEPLTNNHEHTNHLDDFAVTNYTNTVVGVFATISSSPELQNMTELADTQLDEQSTSPERIKYESEDPSSFTINEQMDFFDNFTGTNDTTDVEFFSFNSSTPDTQNTTGLWNTLPAEESTIPEQKTPEPSQVTEQHVRNSTISETKGPAKTAEEPFTTNHEKINHFDNITDTNNSSTAVEFIFTKSSSTEMQNMTALADTQLDEQSTNSKREKYETEKTPSTTFHEQINSFDKFADTIDSTGVEIIPDNSLTPQNPTELWNTLPAEESTISEPKTPKPSQEQYISQVTERFIFDTTTTEMKSPTKTAEEPLTKNQEQINNLDDIAATNDTNTVMGYIATISSSPVVQNMTDLGDTQQYEQSTNSKWDKYEPVDALTQPSSIEKLTSTIHPNPKSSKQHISTLVSQESSSIKPPHLHPPETVQLQPDSNEKPTADAAPKESYTNNNLMDKKTQSTTSRTTRISTAKLKTQTPLRKSVVSADNTETSRGFFVLLFTLGCLVLLITALLILVAWRRWKIRHWMNNMWVADPRFLEGTYHSLLQTSSPQTAIEMKRVKTQKKRPESSEIVPESVALQSEHADEDFSEHHARPLSYT</sequence>
<evidence type="ECO:0000313" key="1">
    <source>
        <dbReference type="Proteomes" id="UP000000437"/>
    </source>
</evidence>
<organism evidence="1 2">
    <name type="scientific">Danio rerio</name>
    <name type="common">Zebrafish</name>
    <name type="synonym">Brachydanio rerio</name>
    <dbReference type="NCBI Taxonomy" id="7955"/>
    <lineage>
        <taxon>Eukaryota</taxon>
        <taxon>Metazoa</taxon>
        <taxon>Chordata</taxon>
        <taxon>Craniata</taxon>
        <taxon>Vertebrata</taxon>
        <taxon>Euteleostomi</taxon>
        <taxon>Actinopterygii</taxon>
        <taxon>Neopterygii</taxon>
        <taxon>Teleostei</taxon>
        <taxon>Ostariophysi</taxon>
        <taxon>Cypriniformes</taxon>
        <taxon>Danionidae</taxon>
        <taxon>Danioninae</taxon>
        <taxon>Danio</taxon>
    </lineage>
</organism>
<gene>
    <name evidence="2" type="primary">LOC141376436</name>
</gene>
<evidence type="ECO:0000313" key="2">
    <source>
        <dbReference type="RefSeq" id="XP_073771196.1"/>
    </source>
</evidence>
<protein>
    <submittedName>
        <fullName evidence="2">Uncharacterized protein</fullName>
    </submittedName>
</protein>
<dbReference type="RefSeq" id="XP_073771196.1">
    <property type="nucleotide sequence ID" value="XM_073915095.1"/>
</dbReference>
<proteinExistence type="predicted"/>
<name>A0AC58GN84_DANRE</name>
<dbReference type="Proteomes" id="UP000000437">
    <property type="component" value="Chromosome 10"/>
</dbReference>
<accession>A0AC58GN84</accession>